<organism evidence="14 15">
    <name type="scientific">Ilumatobacter coccineus</name>
    <dbReference type="NCBI Taxonomy" id="467094"/>
    <lineage>
        <taxon>Bacteria</taxon>
        <taxon>Bacillati</taxon>
        <taxon>Actinomycetota</taxon>
        <taxon>Acidimicrobiia</taxon>
        <taxon>Acidimicrobiales</taxon>
        <taxon>Ilumatobacteraceae</taxon>
        <taxon>Ilumatobacter</taxon>
    </lineage>
</organism>
<comment type="similarity">
    <text evidence="2 12">Belongs to the cation transport ATPase (P-type) (TC 3.A.3) family. Type IB subfamily.</text>
</comment>
<keyword evidence="12" id="KW-1003">Cell membrane</keyword>
<dbReference type="InterPro" id="IPR023299">
    <property type="entry name" value="ATPase_P-typ_cyto_dom_N"/>
</dbReference>
<feature type="transmembrane region" description="Helical" evidence="12">
    <location>
        <begin position="97"/>
        <end position="114"/>
    </location>
</feature>
<dbReference type="SUPFAM" id="SSF56784">
    <property type="entry name" value="HAD-like"/>
    <property type="match status" value="1"/>
</dbReference>
<dbReference type="PROSITE" id="PS01047">
    <property type="entry name" value="HMA_1"/>
    <property type="match status" value="1"/>
</dbReference>
<dbReference type="InterPro" id="IPR001757">
    <property type="entry name" value="P_typ_ATPase"/>
</dbReference>
<feature type="transmembrane region" description="Helical" evidence="12">
    <location>
        <begin position="197"/>
        <end position="216"/>
    </location>
</feature>
<evidence type="ECO:0000256" key="10">
    <source>
        <dbReference type="ARBA" id="ARBA00049360"/>
    </source>
</evidence>
<dbReference type="Pfam" id="PF00122">
    <property type="entry name" value="E1-E2_ATPase"/>
    <property type="match status" value="1"/>
</dbReference>
<dbReference type="InterPro" id="IPR018303">
    <property type="entry name" value="ATPase_P-typ_P_site"/>
</dbReference>
<dbReference type="NCBIfam" id="TIGR01494">
    <property type="entry name" value="ATPase_P-type"/>
    <property type="match status" value="1"/>
</dbReference>
<dbReference type="InterPro" id="IPR023298">
    <property type="entry name" value="ATPase_P-typ_TM_dom_sf"/>
</dbReference>
<dbReference type="InterPro" id="IPR059000">
    <property type="entry name" value="ATPase_P-type_domA"/>
</dbReference>
<dbReference type="Pfam" id="PF00702">
    <property type="entry name" value="Hydrolase"/>
    <property type="match status" value="1"/>
</dbReference>
<dbReference type="GO" id="GO:0005886">
    <property type="term" value="C:plasma membrane"/>
    <property type="evidence" value="ECO:0007669"/>
    <property type="project" value="UniProtKB-SubCell"/>
</dbReference>
<dbReference type="InterPro" id="IPR027256">
    <property type="entry name" value="P-typ_ATPase_IB"/>
</dbReference>
<dbReference type="NCBIfam" id="TIGR01512">
    <property type="entry name" value="ATPase-IB2_Cd"/>
    <property type="match status" value="1"/>
</dbReference>
<dbReference type="PANTHER" id="PTHR43520">
    <property type="entry name" value="ATP7, ISOFORM B"/>
    <property type="match status" value="1"/>
</dbReference>
<proteinExistence type="inferred from homology"/>
<evidence type="ECO:0000256" key="7">
    <source>
        <dbReference type="ARBA" id="ARBA00022967"/>
    </source>
</evidence>
<dbReference type="Gene3D" id="3.30.70.100">
    <property type="match status" value="1"/>
</dbReference>
<comment type="catalytic activity">
    <reaction evidence="10">
        <text>ATP + H2O = ADP + phosphate + H(+)</text>
        <dbReference type="Rhea" id="RHEA:13065"/>
        <dbReference type="ChEBI" id="CHEBI:15377"/>
        <dbReference type="ChEBI" id="CHEBI:15378"/>
        <dbReference type="ChEBI" id="CHEBI:30616"/>
        <dbReference type="ChEBI" id="CHEBI:43474"/>
        <dbReference type="ChEBI" id="CHEBI:456216"/>
    </reaction>
</comment>
<evidence type="ECO:0000259" key="13">
    <source>
        <dbReference type="PROSITE" id="PS50846"/>
    </source>
</evidence>
<dbReference type="GO" id="GO:0016887">
    <property type="term" value="F:ATP hydrolysis activity"/>
    <property type="evidence" value="ECO:0007669"/>
    <property type="project" value="InterPro"/>
</dbReference>
<evidence type="ECO:0000313" key="14">
    <source>
        <dbReference type="EMBL" id="PIE32998.1"/>
    </source>
</evidence>
<keyword evidence="8 12" id="KW-1133">Transmembrane helix</keyword>
<dbReference type="SUPFAM" id="SSF81665">
    <property type="entry name" value="Calcium ATPase, transmembrane domain M"/>
    <property type="match status" value="1"/>
</dbReference>
<dbReference type="PANTHER" id="PTHR43520:SF8">
    <property type="entry name" value="P-TYPE CU(+) TRANSPORTER"/>
    <property type="match status" value="1"/>
</dbReference>
<keyword evidence="4 12" id="KW-0479">Metal-binding</keyword>
<dbReference type="GO" id="GO:0005507">
    <property type="term" value="F:copper ion binding"/>
    <property type="evidence" value="ECO:0007669"/>
    <property type="project" value="TreeGrafter"/>
</dbReference>
<dbReference type="Gene3D" id="2.70.150.10">
    <property type="entry name" value="Calcium-transporting ATPase, cytoplasmic transduction domain A"/>
    <property type="match status" value="1"/>
</dbReference>
<evidence type="ECO:0000256" key="8">
    <source>
        <dbReference type="ARBA" id="ARBA00022989"/>
    </source>
</evidence>
<feature type="transmembrane region" description="Helical" evidence="12">
    <location>
        <begin position="671"/>
        <end position="690"/>
    </location>
</feature>
<dbReference type="FunFam" id="2.70.150.10:FF:000002">
    <property type="entry name" value="Copper-transporting ATPase 1, putative"/>
    <property type="match status" value="1"/>
</dbReference>
<name>A0A2G6KBE4_9ACTN</name>
<keyword evidence="5 12" id="KW-0547">Nucleotide-binding</keyword>
<dbReference type="AlphaFoldDB" id="A0A2G6KBE4"/>
<feature type="domain" description="HMA" evidence="13">
    <location>
        <begin position="13"/>
        <end position="78"/>
    </location>
</feature>
<dbReference type="InterPro" id="IPR036163">
    <property type="entry name" value="HMA_dom_sf"/>
</dbReference>
<dbReference type="NCBIfam" id="TIGR01511">
    <property type="entry name" value="ATPase-IB1_Cu"/>
    <property type="match status" value="1"/>
</dbReference>
<reference evidence="14 15" key="1">
    <citation type="submission" date="2017-10" db="EMBL/GenBank/DDBJ databases">
        <title>Novel microbial diversity and functional potential in the marine mammal oral microbiome.</title>
        <authorList>
            <person name="Dudek N.K."/>
            <person name="Sun C.L."/>
            <person name="Burstein D."/>
            <person name="Kantor R.S."/>
            <person name="Aliaga Goltsman D.S."/>
            <person name="Bik E.M."/>
            <person name="Thomas B.C."/>
            <person name="Banfield J.F."/>
            <person name="Relman D.A."/>
        </authorList>
    </citation>
    <scope>NUCLEOTIDE SEQUENCE [LARGE SCALE GENOMIC DNA]</scope>
    <source>
        <strain evidence="14">DOLJORAL78_61_10</strain>
    </source>
</reference>
<dbReference type="PRINTS" id="PR00119">
    <property type="entry name" value="CATATPASE"/>
</dbReference>
<dbReference type="InterPro" id="IPR036412">
    <property type="entry name" value="HAD-like_sf"/>
</dbReference>
<dbReference type="GO" id="GO:0055070">
    <property type="term" value="P:copper ion homeostasis"/>
    <property type="evidence" value="ECO:0007669"/>
    <property type="project" value="TreeGrafter"/>
</dbReference>
<dbReference type="NCBIfam" id="TIGR01525">
    <property type="entry name" value="ATPase-IB_hvy"/>
    <property type="match status" value="1"/>
</dbReference>
<dbReference type="InterPro" id="IPR023214">
    <property type="entry name" value="HAD_sf"/>
</dbReference>
<keyword evidence="6 12" id="KW-0067">ATP-binding</keyword>
<protein>
    <recommendedName>
        <fullName evidence="11">Cation-transporting P-type ATPase B</fullName>
    </recommendedName>
</protein>
<dbReference type="SUPFAM" id="SSF81653">
    <property type="entry name" value="Calcium ATPase, transduction domain A"/>
    <property type="match status" value="1"/>
</dbReference>
<comment type="caution">
    <text evidence="14">The sequence shown here is derived from an EMBL/GenBank/DDBJ whole genome shotgun (WGS) entry which is preliminary data.</text>
</comment>
<dbReference type="Pfam" id="PF00403">
    <property type="entry name" value="HMA"/>
    <property type="match status" value="1"/>
</dbReference>
<evidence type="ECO:0000256" key="9">
    <source>
        <dbReference type="ARBA" id="ARBA00023136"/>
    </source>
</evidence>
<evidence type="ECO:0000256" key="12">
    <source>
        <dbReference type="RuleBase" id="RU362081"/>
    </source>
</evidence>
<feature type="transmembrane region" description="Helical" evidence="12">
    <location>
        <begin position="158"/>
        <end position="177"/>
    </location>
</feature>
<evidence type="ECO:0000256" key="6">
    <source>
        <dbReference type="ARBA" id="ARBA00022840"/>
    </source>
</evidence>
<dbReference type="PROSITE" id="PS01229">
    <property type="entry name" value="COF_2"/>
    <property type="match status" value="1"/>
</dbReference>
<dbReference type="SUPFAM" id="SSF55008">
    <property type="entry name" value="HMA, heavy metal-associated domain"/>
    <property type="match status" value="1"/>
</dbReference>
<evidence type="ECO:0000256" key="5">
    <source>
        <dbReference type="ARBA" id="ARBA00022741"/>
    </source>
</evidence>
<dbReference type="CDD" id="cd02094">
    <property type="entry name" value="P-type_ATPase_Cu-like"/>
    <property type="match status" value="1"/>
</dbReference>
<dbReference type="InterPro" id="IPR006121">
    <property type="entry name" value="HMA_dom"/>
</dbReference>
<evidence type="ECO:0000256" key="2">
    <source>
        <dbReference type="ARBA" id="ARBA00006024"/>
    </source>
</evidence>
<accession>A0A2G6KBE4</accession>
<dbReference type="CDD" id="cd00371">
    <property type="entry name" value="HMA"/>
    <property type="match status" value="1"/>
</dbReference>
<dbReference type="Gene3D" id="3.40.1110.10">
    <property type="entry name" value="Calcium-transporting ATPase, cytoplasmic domain N"/>
    <property type="match status" value="1"/>
</dbReference>
<dbReference type="Gene3D" id="3.40.50.1000">
    <property type="entry name" value="HAD superfamily/HAD-like"/>
    <property type="match status" value="1"/>
</dbReference>
<dbReference type="EMBL" id="PDSL01000039">
    <property type="protein sequence ID" value="PIE32998.1"/>
    <property type="molecule type" value="Genomic_DNA"/>
</dbReference>
<evidence type="ECO:0000256" key="4">
    <source>
        <dbReference type="ARBA" id="ARBA00022723"/>
    </source>
</evidence>
<gene>
    <name evidence="14" type="ORF">CSA55_02525</name>
</gene>
<dbReference type="FunFam" id="3.30.70.100:FF:000005">
    <property type="entry name" value="Copper-exporting P-type ATPase A"/>
    <property type="match status" value="1"/>
</dbReference>
<evidence type="ECO:0000256" key="3">
    <source>
        <dbReference type="ARBA" id="ARBA00022692"/>
    </source>
</evidence>
<feature type="transmembrane region" description="Helical" evidence="12">
    <location>
        <begin position="383"/>
        <end position="406"/>
    </location>
</feature>
<evidence type="ECO:0000256" key="1">
    <source>
        <dbReference type="ARBA" id="ARBA00004651"/>
    </source>
</evidence>
<feature type="transmembrane region" description="Helical" evidence="12">
    <location>
        <begin position="696"/>
        <end position="715"/>
    </location>
</feature>
<evidence type="ECO:0000313" key="15">
    <source>
        <dbReference type="Proteomes" id="UP000230914"/>
    </source>
</evidence>
<dbReference type="InterPro" id="IPR008250">
    <property type="entry name" value="ATPase_P-typ_transduc_dom_A_sf"/>
</dbReference>
<feature type="transmembrane region" description="Helical" evidence="12">
    <location>
        <begin position="120"/>
        <end position="138"/>
    </location>
</feature>
<dbReference type="PROSITE" id="PS50846">
    <property type="entry name" value="HMA_2"/>
    <property type="match status" value="1"/>
</dbReference>
<comment type="subcellular location">
    <subcellularLocation>
        <location evidence="1">Cell membrane</location>
        <topology evidence="1">Multi-pass membrane protein</topology>
    </subcellularLocation>
</comment>
<dbReference type="Proteomes" id="UP000230914">
    <property type="component" value="Unassembled WGS sequence"/>
</dbReference>
<evidence type="ECO:0000256" key="11">
    <source>
        <dbReference type="ARBA" id="ARBA00074171"/>
    </source>
</evidence>
<dbReference type="InterPro" id="IPR017969">
    <property type="entry name" value="Heavy-metal-associated_CS"/>
</dbReference>
<feature type="transmembrane region" description="Helical" evidence="12">
    <location>
        <begin position="351"/>
        <end position="371"/>
    </location>
</feature>
<sequence>MKPVLMSPKPTNDQIDLDISGMSCAACAARIERKLNRVDGVTATVNYATETARIQLVDTPIPVADLVAVVEGVGYGARLADTAETDIDPVNDLRRRLIVALVCGLPVLAMSMIPSLQFDGWQWMALGLTIPVTTWSAWPIHRATLVNIRHRQTTMDTLITVGTVSAFIWSLWALIFTDAGQIGMRMTMSFDGGGATHIYLEVASSVVAFILAGRFFEARAKRRAGDALRLLADLGAKDVVVRHPDGTERRIPIEQLAVGDQFSVRPGEKIATDGRVISGRSSIDQSLVTGESLPIEVGPGDEVIGATVNTDGALLVEAARVGADTQLAHITRLVEDAQSGKAPVQRLADRVAAVFVPIVIGLAIITLIAWYGATGHPARSFTAAVAVLIVACPCALGLATPTALLVGTGRGAQLGIVIKGPEILESTRRVDTIVLDKTGTVTTGQMALVSITPAEGRRDDEVLAWAGAVEALSEHPIAQAISTAARQRGPLAHVSEFVSRPGQGVEAMIEGHRVTVGRPHHSLDGSETIVELTVDDESWGYLAVADTVKPTSRRAIDEMRHLGLEPILVTGDRQATAEAVAAEVGIGRVRAEVMPADKAALVDELHADGRIVAVVGDGINDAAALAAADLGVAMGAGTDIAIEASDLTLVRNDLLAAVDAVRLSRRTLATIKANLFWAFAYNVVAIPLAMSGRLSPAIAGAAMALSSVFVVSNSLRLRRFQPVAA</sequence>
<keyword evidence="3 12" id="KW-0812">Transmembrane</keyword>
<dbReference type="PROSITE" id="PS00154">
    <property type="entry name" value="ATPASE_E1_E2"/>
    <property type="match status" value="1"/>
</dbReference>
<dbReference type="GO" id="GO:0043682">
    <property type="term" value="F:P-type divalent copper transporter activity"/>
    <property type="evidence" value="ECO:0007669"/>
    <property type="project" value="TreeGrafter"/>
</dbReference>
<dbReference type="PRINTS" id="PR00943">
    <property type="entry name" value="CUATPASE"/>
</dbReference>
<keyword evidence="7" id="KW-1278">Translocase</keyword>
<dbReference type="GO" id="GO:0005524">
    <property type="term" value="F:ATP binding"/>
    <property type="evidence" value="ECO:0007669"/>
    <property type="project" value="UniProtKB-UniRule"/>
</dbReference>
<keyword evidence="9 12" id="KW-0472">Membrane</keyword>